<keyword evidence="2" id="KW-1133">Transmembrane helix</keyword>
<organism evidence="3 4">
    <name type="scientific">Ancylostoma duodenale</name>
    <dbReference type="NCBI Taxonomy" id="51022"/>
    <lineage>
        <taxon>Eukaryota</taxon>
        <taxon>Metazoa</taxon>
        <taxon>Ecdysozoa</taxon>
        <taxon>Nematoda</taxon>
        <taxon>Chromadorea</taxon>
        <taxon>Rhabditida</taxon>
        <taxon>Rhabditina</taxon>
        <taxon>Rhabditomorpha</taxon>
        <taxon>Strongyloidea</taxon>
        <taxon>Ancylostomatidae</taxon>
        <taxon>Ancylostomatinae</taxon>
        <taxon>Ancylostoma</taxon>
    </lineage>
</organism>
<dbReference type="GO" id="GO:0003676">
    <property type="term" value="F:nucleic acid binding"/>
    <property type="evidence" value="ECO:0007669"/>
    <property type="project" value="InterPro"/>
</dbReference>
<evidence type="ECO:0000313" key="3">
    <source>
        <dbReference type="EMBL" id="KIH66637.1"/>
    </source>
</evidence>
<accession>A0A0C2DUW3</accession>
<feature type="region of interest" description="Disordered" evidence="1">
    <location>
        <begin position="146"/>
        <end position="182"/>
    </location>
</feature>
<evidence type="ECO:0000256" key="1">
    <source>
        <dbReference type="SAM" id="MobiDB-lite"/>
    </source>
</evidence>
<feature type="transmembrane region" description="Helical" evidence="2">
    <location>
        <begin position="89"/>
        <end position="110"/>
    </location>
</feature>
<name>A0A0C2DUW3_9BILA</name>
<dbReference type="Gene3D" id="3.30.420.10">
    <property type="entry name" value="Ribonuclease H-like superfamily/Ribonuclease H"/>
    <property type="match status" value="1"/>
</dbReference>
<protein>
    <recommendedName>
        <fullName evidence="5">Tc1-like transposase DDE domain-containing protein</fullName>
    </recommendedName>
</protein>
<proteinExistence type="predicted"/>
<dbReference type="EMBL" id="KN727038">
    <property type="protein sequence ID" value="KIH66637.1"/>
    <property type="molecule type" value="Genomic_DNA"/>
</dbReference>
<dbReference type="OrthoDB" id="5771148at2759"/>
<keyword evidence="2" id="KW-0472">Membrane</keyword>
<evidence type="ECO:0000313" key="4">
    <source>
        <dbReference type="Proteomes" id="UP000054047"/>
    </source>
</evidence>
<gene>
    <name evidence="3" type="ORF">ANCDUO_03035</name>
</gene>
<evidence type="ECO:0000256" key="2">
    <source>
        <dbReference type="SAM" id="Phobius"/>
    </source>
</evidence>
<reference evidence="3 4" key="1">
    <citation type="submission" date="2013-12" db="EMBL/GenBank/DDBJ databases">
        <title>Draft genome of the parsitic nematode Ancylostoma duodenale.</title>
        <authorList>
            <person name="Mitreva M."/>
        </authorList>
    </citation>
    <scope>NUCLEOTIDE SEQUENCE [LARGE SCALE GENOMIC DNA]</scope>
    <source>
        <strain evidence="3 4">Zhejiang</strain>
    </source>
</reference>
<dbReference type="Proteomes" id="UP000054047">
    <property type="component" value="Unassembled WGS sequence"/>
</dbReference>
<evidence type="ECO:0008006" key="5">
    <source>
        <dbReference type="Google" id="ProtNLM"/>
    </source>
</evidence>
<dbReference type="InterPro" id="IPR036397">
    <property type="entry name" value="RNaseH_sf"/>
</dbReference>
<keyword evidence="2" id="KW-0812">Transmembrane</keyword>
<keyword evidence="4" id="KW-1185">Reference proteome</keyword>
<dbReference type="AlphaFoldDB" id="A0A0C2DUW3"/>
<sequence>MDSPSIAAGVTAQDRPWIEKVIIALRYLPTDSLQEVLASTIGAREKKVSAQLQKWLGNMRIDVSGQTPRPASGTWGFPSIPFSGPTPSYFEMVAISIVVWLVLTAVLEYFRLRRRKAERRGPPASTSERGGAAAVAAASAAACLPSPSGRPAAGGQPPHRRGLLAGRPQWEGGQAREEIGSRAGGKAKMDGRLYCKIIRDYYLPFAESVFNGRYRFAQDPKHTSQLTSKHLDQYKIERLEWSPESPDLNPIEFVWHQLKHFRM</sequence>